<organism evidence="6 7">
    <name type="scientific">Candidatus Hodgkinia cicadicola</name>
    <dbReference type="NCBI Taxonomy" id="573658"/>
    <lineage>
        <taxon>Bacteria</taxon>
        <taxon>Pseudomonadati</taxon>
        <taxon>Pseudomonadota</taxon>
        <taxon>Alphaproteobacteria</taxon>
        <taxon>Hyphomicrobiales</taxon>
        <taxon>Candidatus Hodgkinia</taxon>
    </lineage>
</organism>
<dbReference type="InterPro" id="IPR001209">
    <property type="entry name" value="Ribosomal_uS14"/>
</dbReference>
<evidence type="ECO:0000313" key="6">
    <source>
        <dbReference type="EMBL" id="PIM95619.1"/>
    </source>
</evidence>
<dbReference type="PANTHER" id="PTHR19836">
    <property type="entry name" value="30S RIBOSOMAL PROTEIN S14"/>
    <property type="match status" value="1"/>
</dbReference>
<name>A0ABX4MG36_9HYPH</name>
<sequence length="109" mass="12687">MKLDWSSRMSRIGAINNCKRVNELMQKHKLSRLCLKKMLNSLFATTEQKYVVVRSLIELPRMASSVRLRNRCAITGRPRGYYRFFGLSRIMIKQMTNSSLLPGMAKSSW</sequence>
<comment type="function">
    <text evidence="1">Binds 16S rRNA, required for the assembly of 30S particles and may also be responsible for determining the conformation of the 16S rRNA at the A site.</text>
</comment>
<dbReference type="Gene3D" id="1.10.287.1480">
    <property type="match status" value="1"/>
</dbReference>
<dbReference type="Proteomes" id="UP000228979">
    <property type="component" value="Unassembled WGS sequence"/>
</dbReference>
<keyword evidence="3" id="KW-0687">Ribonucleoprotein</keyword>
<keyword evidence="7" id="KW-1185">Reference proteome</keyword>
<evidence type="ECO:0000256" key="5">
    <source>
        <dbReference type="ARBA" id="ARBA00047110"/>
    </source>
</evidence>
<accession>A0ABX4MG36</accession>
<gene>
    <name evidence="6" type="primary">rpsN</name>
    <name evidence="6" type="ORF">trycra_150</name>
</gene>
<dbReference type="PANTHER" id="PTHR19836:SF19">
    <property type="entry name" value="SMALL RIBOSOMAL SUBUNIT PROTEIN US14M"/>
    <property type="match status" value="1"/>
</dbReference>
<dbReference type="NCBIfam" id="NF006477">
    <property type="entry name" value="PRK08881.1"/>
    <property type="match status" value="1"/>
</dbReference>
<reference evidence="6" key="1">
    <citation type="submission" date="2017-09" db="EMBL/GenBank/DDBJ databases">
        <authorList>
            <person name="Campbell M.A."/>
            <person name="Lukasik P."/>
            <person name="Simon C."/>
            <person name="McCutcheon J.P."/>
        </authorList>
    </citation>
    <scope>NUCLEOTIDE SEQUENCE [LARGE SCALE GENOMIC DNA]</scope>
    <source>
        <strain evidence="6">TRYCRA</strain>
    </source>
</reference>
<evidence type="ECO:0000256" key="4">
    <source>
        <dbReference type="ARBA" id="ARBA00035167"/>
    </source>
</evidence>
<dbReference type="EMBL" id="NXGP01000077">
    <property type="protein sequence ID" value="PIM95619.1"/>
    <property type="molecule type" value="Genomic_DNA"/>
</dbReference>
<evidence type="ECO:0000256" key="2">
    <source>
        <dbReference type="ARBA" id="ARBA00022980"/>
    </source>
</evidence>
<proteinExistence type="predicted"/>
<comment type="caution">
    <text evidence="6">The sequence shown here is derived from an EMBL/GenBank/DDBJ whole genome shotgun (WGS) entry which is preliminary data.</text>
</comment>
<evidence type="ECO:0000256" key="3">
    <source>
        <dbReference type="ARBA" id="ARBA00023274"/>
    </source>
</evidence>
<evidence type="ECO:0000256" key="1">
    <source>
        <dbReference type="ARBA" id="ARBA00003686"/>
    </source>
</evidence>
<protein>
    <recommendedName>
        <fullName evidence="4">Small ribosomal subunit protein uS14</fullName>
    </recommendedName>
</protein>
<evidence type="ECO:0000313" key="7">
    <source>
        <dbReference type="Proteomes" id="UP000228979"/>
    </source>
</evidence>
<dbReference type="SUPFAM" id="SSF57716">
    <property type="entry name" value="Glucocorticoid receptor-like (DNA-binding domain)"/>
    <property type="match status" value="1"/>
</dbReference>
<keyword evidence="2" id="KW-0689">Ribosomal protein</keyword>
<dbReference type="Pfam" id="PF00253">
    <property type="entry name" value="Ribosomal_S14"/>
    <property type="match status" value="1"/>
</dbReference>
<comment type="subunit">
    <text evidence="5">Part of the 30S ribosomal subunit. Contacts proteins S3 and S10.</text>
</comment>